<accession>A0A238X4R1</accession>
<feature type="region of interest" description="Disordered" evidence="3">
    <location>
        <begin position="31"/>
        <end position="56"/>
    </location>
</feature>
<proteinExistence type="predicted"/>
<organism evidence="4 5">
    <name type="scientific">Hymenobacter mucosus</name>
    <dbReference type="NCBI Taxonomy" id="1411120"/>
    <lineage>
        <taxon>Bacteria</taxon>
        <taxon>Pseudomonadati</taxon>
        <taxon>Bacteroidota</taxon>
        <taxon>Cytophagia</taxon>
        <taxon>Cytophagales</taxon>
        <taxon>Hymenobacteraceae</taxon>
        <taxon>Hymenobacter</taxon>
    </lineage>
</organism>
<gene>
    <name evidence="4" type="ORF">SAMN06269173_103457</name>
</gene>
<name>A0A238X4R1_9BACT</name>
<dbReference type="RefSeq" id="WP_089332442.1">
    <property type="nucleotide sequence ID" value="NZ_FZNS01000003.1"/>
</dbReference>
<dbReference type="Pfam" id="PF03022">
    <property type="entry name" value="MRJP"/>
    <property type="match status" value="1"/>
</dbReference>
<sequence length="400" mass="43522">MASVFSSFVSRTSWGATVVVSAFLGACSAPDKPADSTASNGSTTSDSTGAAAPTAPANSPLQVVAQFREPQIVGVAVLPDGRVFGDFPRWDNNPVNPVAEIKPDGSVKGYPDANWCIWNETVRNEPQKHWICPQSVYADKTGMLWVLDPASPGLKATVPGGPKLVKIDPKTNKVVQNIGFPESVAPRKSYLNDVRIDTQNNYAYITESGVGSLVVVDLKSGKARKLLNMHTSMLADTTLNVKADGHELIDPSGNKAKFNADGIALSQDMQYLYWKPLTSYKLYRIKTEALRNPALSDAQLAQQIEDLGKVPACDGMEIDAANNLYMTTFEDHSIKRRTPDGKIETVVQDSRLEWPDTFAFSSDGGTLYVTNSAIHKTPTWNKGIGKQDQPYHIFKMALAK</sequence>
<evidence type="ECO:0000313" key="5">
    <source>
        <dbReference type="Proteomes" id="UP000198310"/>
    </source>
</evidence>
<keyword evidence="2" id="KW-0964">Secreted</keyword>
<dbReference type="PANTHER" id="PTHR10009">
    <property type="entry name" value="PROTEIN YELLOW-RELATED"/>
    <property type="match status" value="1"/>
</dbReference>
<evidence type="ECO:0000256" key="2">
    <source>
        <dbReference type="ARBA" id="ARBA00022525"/>
    </source>
</evidence>
<dbReference type="SUPFAM" id="SSF63829">
    <property type="entry name" value="Calcium-dependent phosphotriesterase"/>
    <property type="match status" value="1"/>
</dbReference>
<dbReference type="InterPro" id="IPR017996">
    <property type="entry name" value="MRJP/yellow-related"/>
</dbReference>
<feature type="compositionally biased region" description="Polar residues" evidence="3">
    <location>
        <begin position="36"/>
        <end position="48"/>
    </location>
</feature>
<dbReference type="Gene3D" id="2.120.10.30">
    <property type="entry name" value="TolB, C-terminal domain"/>
    <property type="match status" value="1"/>
</dbReference>
<protein>
    <submittedName>
        <fullName evidence="4">Sugar lactone lactonase YvrE</fullName>
    </submittedName>
</protein>
<evidence type="ECO:0000313" key="4">
    <source>
        <dbReference type="EMBL" id="SNR53558.1"/>
    </source>
</evidence>
<evidence type="ECO:0000256" key="3">
    <source>
        <dbReference type="SAM" id="MobiDB-lite"/>
    </source>
</evidence>
<evidence type="ECO:0000256" key="1">
    <source>
        <dbReference type="ARBA" id="ARBA00004613"/>
    </source>
</evidence>
<comment type="subcellular location">
    <subcellularLocation>
        <location evidence="1">Secreted</location>
    </subcellularLocation>
</comment>
<dbReference type="GO" id="GO:0005576">
    <property type="term" value="C:extracellular region"/>
    <property type="evidence" value="ECO:0007669"/>
    <property type="project" value="UniProtKB-SubCell"/>
</dbReference>
<dbReference type="AlphaFoldDB" id="A0A238X4R1"/>
<dbReference type="Proteomes" id="UP000198310">
    <property type="component" value="Unassembled WGS sequence"/>
</dbReference>
<dbReference type="EMBL" id="FZNS01000003">
    <property type="protein sequence ID" value="SNR53558.1"/>
    <property type="molecule type" value="Genomic_DNA"/>
</dbReference>
<dbReference type="PANTHER" id="PTHR10009:SF18">
    <property type="entry name" value="PROTEIN YELLOW-LIKE PROTEIN"/>
    <property type="match status" value="1"/>
</dbReference>
<reference evidence="5" key="1">
    <citation type="submission" date="2017-06" db="EMBL/GenBank/DDBJ databases">
        <authorList>
            <person name="Varghese N."/>
            <person name="Submissions S."/>
        </authorList>
    </citation>
    <scope>NUCLEOTIDE SEQUENCE [LARGE SCALE GENOMIC DNA]</scope>
    <source>
        <strain evidence="5">DSM 28041</strain>
    </source>
</reference>
<dbReference type="InterPro" id="IPR011042">
    <property type="entry name" value="6-blade_b-propeller_TolB-like"/>
</dbReference>
<keyword evidence="5" id="KW-1185">Reference proteome</keyword>